<dbReference type="EMBL" id="RFFI01000019">
    <property type="protein sequence ID" value="RMI13247.1"/>
    <property type="molecule type" value="Genomic_DNA"/>
</dbReference>
<organism evidence="1 2">
    <name type="scientific">Cellulomonas triticagri</name>
    <dbReference type="NCBI Taxonomy" id="2483352"/>
    <lineage>
        <taxon>Bacteria</taxon>
        <taxon>Bacillati</taxon>
        <taxon>Actinomycetota</taxon>
        <taxon>Actinomycetes</taxon>
        <taxon>Micrococcales</taxon>
        <taxon>Cellulomonadaceae</taxon>
        <taxon>Cellulomonas</taxon>
    </lineage>
</organism>
<sequence>MRAGAVALTALLLGGGLTLYRQADARAAVALGAAEEALAEAVRDLRAARDDGRDVLAASAGRVGDETVRRDLATLLTGLPDQDVDPEANRSARTAAAEVNAAAVAERAADLREATGAVRDAQAAFEHAEAVTGHDAAVAALGAAVDEARGVLSASEGRVLDDMARATLAAALDAAGQDRDAPAPAGTEDLVARTAGLLAHVDALAAGRAAVAEAEAQWQAEQERL</sequence>
<keyword evidence="2" id="KW-1185">Reference proteome</keyword>
<comment type="caution">
    <text evidence="1">The sequence shown here is derived from an EMBL/GenBank/DDBJ whole genome shotgun (WGS) entry which is preliminary data.</text>
</comment>
<evidence type="ECO:0000313" key="2">
    <source>
        <dbReference type="Proteomes" id="UP000269289"/>
    </source>
</evidence>
<proteinExistence type="predicted"/>
<name>A0A3M2JGT1_9CELL</name>
<dbReference type="Proteomes" id="UP000269289">
    <property type="component" value="Unassembled WGS sequence"/>
</dbReference>
<accession>A0A3M2JGT1</accession>
<dbReference type="AlphaFoldDB" id="A0A3M2JGT1"/>
<feature type="non-terminal residue" evidence="1">
    <location>
        <position position="225"/>
    </location>
</feature>
<reference evidence="1 2" key="1">
    <citation type="submission" date="2018-10" db="EMBL/GenBank/DDBJ databases">
        <title>Isolation, diversity and antifungal activity of actinobacteria from wheat.</title>
        <authorList>
            <person name="Han C."/>
        </authorList>
    </citation>
    <scope>NUCLEOTIDE SEQUENCE [LARGE SCALE GENOMIC DNA]</scope>
    <source>
        <strain evidence="1 2">NEAU-YY56</strain>
    </source>
</reference>
<evidence type="ECO:0000313" key="1">
    <source>
        <dbReference type="EMBL" id="RMI13247.1"/>
    </source>
</evidence>
<gene>
    <name evidence="1" type="ORF">EBM89_05335</name>
</gene>
<protein>
    <submittedName>
        <fullName evidence="1">Uncharacterized protein</fullName>
    </submittedName>
</protein>